<dbReference type="Gene3D" id="2.40.420.20">
    <property type="match status" value="1"/>
</dbReference>
<dbReference type="NCBIfam" id="TIGR01730">
    <property type="entry name" value="RND_mfp"/>
    <property type="match status" value="1"/>
</dbReference>
<dbReference type="FunFam" id="2.40.420.20:FF:000001">
    <property type="entry name" value="Efflux RND transporter periplasmic adaptor subunit"/>
    <property type="match status" value="1"/>
</dbReference>
<dbReference type="InterPro" id="IPR058626">
    <property type="entry name" value="MdtA-like_b-barrel"/>
</dbReference>
<comment type="caution">
    <text evidence="6">The sequence shown here is derived from an EMBL/GenBank/DDBJ whole genome shotgun (WGS) entry which is preliminary data.</text>
</comment>
<dbReference type="InterPro" id="IPR058627">
    <property type="entry name" value="MdtA-like_C"/>
</dbReference>
<dbReference type="InterPro" id="IPR006143">
    <property type="entry name" value="RND_pump_MFP"/>
</dbReference>
<feature type="domain" description="Multidrug resistance protein MdtA-like beta-barrel" evidence="4">
    <location>
        <begin position="212"/>
        <end position="300"/>
    </location>
</feature>
<evidence type="ECO:0000259" key="3">
    <source>
        <dbReference type="Pfam" id="PF25917"/>
    </source>
</evidence>
<dbReference type="Pfam" id="PF25967">
    <property type="entry name" value="RND-MFP_C"/>
    <property type="match status" value="1"/>
</dbReference>
<evidence type="ECO:0000256" key="2">
    <source>
        <dbReference type="ARBA" id="ARBA00009477"/>
    </source>
</evidence>
<name>A0A916TMT3_9HYPH</name>
<comment type="similarity">
    <text evidence="2">Belongs to the membrane fusion protein (MFP) (TC 8.A.1) family.</text>
</comment>
<dbReference type="GO" id="GO:0005886">
    <property type="term" value="C:plasma membrane"/>
    <property type="evidence" value="ECO:0007669"/>
    <property type="project" value="TreeGrafter"/>
</dbReference>
<evidence type="ECO:0000259" key="5">
    <source>
        <dbReference type="Pfam" id="PF25967"/>
    </source>
</evidence>
<comment type="subcellular location">
    <subcellularLocation>
        <location evidence="1">Cell envelope</location>
    </subcellularLocation>
</comment>
<gene>
    <name evidence="6" type="primary">acrE</name>
    <name evidence="6" type="ORF">GCM10011316_37510</name>
</gene>
<dbReference type="GO" id="GO:0046677">
    <property type="term" value="P:response to antibiotic"/>
    <property type="evidence" value="ECO:0007669"/>
    <property type="project" value="TreeGrafter"/>
</dbReference>
<reference evidence="6" key="2">
    <citation type="submission" date="2020-09" db="EMBL/GenBank/DDBJ databases">
        <authorList>
            <person name="Sun Q."/>
            <person name="Zhou Y."/>
        </authorList>
    </citation>
    <scope>NUCLEOTIDE SEQUENCE</scope>
    <source>
        <strain evidence="6">CGMCC 1.12426</strain>
    </source>
</reference>
<keyword evidence="7" id="KW-1185">Reference proteome</keyword>
<organism evidence="6 7">
    <name type="scientific">Roseibium aquae</name>
    <dbReference type="NCBI Taxonomy" id="1323746"/>
    <lineage>
        <taxon>Bacteria</taxon>
        <taxon>Pseudomonadati</taxon>
        <taxon>Pseudomonadota</taxon>
        <taxon>Alphaproteobacteria</taxon>
        <taxon>Hyphomicrobiales</taxon>
        <taxon>Stappiaceae</taxon>
        <taxon>Roseibium</taxon>
    </lineage>
</organism>
<dbReference type="RefSeq" id="WP_150497683.1">
    <property type="nucleotide sequence ID" value="NZ_BMFA01000016.1"/>
</dbReference>
<dbReference type="Proteomes" id="UP000605148">
    <property type="component" value="Unassembled WGS sequence"/>
</dbReference>
<feature type="domain" description="Multidrug resistance protein MdtA-like barrel-sandwich hybrid" evidence="3">
    <location>
        <begin position="67"/>
        <end position="201"/>
    </location>
</feature>
<dbReference type="Gene3D" id="2.40.50.100">
    <property type="match status" value="1"/>
</dbReference>
<evidence type="ECO:0000313" key="6">
    <source>
        <dbReference type="EMBL" id="GGB62022.1"/>
    </source>
</evidence>
<dbReference type="Pfam" id="PF25917">
    <property type="entry name" value="BSH_RND"/>
    <property type="match status" value="1"/>
</dbReference>
<dbReference type="GO" id="GO:0022857">
    <property type="term" value="F:transmembrane transporter activity"/>
    <property type="evidence" value="ECO:0007669"/>
    <property type="project" value="InterPro"/>
</dbReference>
<evidence type="ECO:0000259" key="4">
    <source>
        <dbReference type="Pfam" id="PF25944"/>
    </source>
</evidence>
<evidence type="ECO:0000313" key="7">
    <source>
        <dbReference type="Proteomes" id="UP000605148"/>
    </source>
</evidence>
<dbReference type="AlphaFoldDB" id="A0A916TMT3"/>
<dbReference type="SUPFAM" id="SSF111369">
    <property type="entry name" value="HlyD-like secretion proteins"/>
    <property type="match status" value="1"/>
</dbReference>
<reference evidence="6" key="1">
    <citation type="journal article" date="2014" name="Int. J. Syst. Evol. Microbiol.">
        <title>Complete genome sequence of Corynebacterium casei LMG S-19264T (=DSM 44701T), isolated from a smear-ripened cheese.</title>
        <authorList>
            <consortium name="US DOE Joint Genome Institute (JGI-PGF)"/>
            <person name="Walter F."/>
            <person name="Albersmeier A."/>
            <person name="Kalinowski J."/>
            <person name="Ruckert C."/>
        </authorList>
    </citation>
    <scope>NUCLEOTIDE SEQUENCE</scope>
    <source>
        <strain evidence="6">CGMCC 1.12426</strain>
    </source>
</reference>
<dbReference type="GO" id="GO:0030313">
    <property type="term" value="C:cell envelope"/>
    <property type="evidence" value="ECO:0007669"/>
    <property type="project" value="UniProtKB-SubCell"/>
</dbReference>
<dbReference type="Gene3D" id="2.40.30.170">
    <property type="match status" value="1"/>
</dbReference>
<proteinExistence type="inferred from homology"/>
<dbReference type="PANTHER" id="PTHR30158:SF3">
    <property type="entry name" value="MULTIDRUG EFFLUX PUMP SUBUNIT ACRA-RELATED"/>
    <property type="match status" value="1"/>
</dbReference>
<dbReference type="PANTHER" id="PTHR30158">
    <property type="entry name" value="ACRA/E-RELATED COMPONENT OF DRUG EFFLUX TRANSPORTER"/>
    <property type="match status" value="1"/>
</dbReference>
<evidence type="ECO:0000256" key="1">
    <source>
        <dbReference type="ARBA" id="ARBA00004196"/>
    </source>
</evidence>
<accession>A0A916TMT3</accession>
<dbReference type="OrthoDB" id="7811737at2"/>
<protein>
    <submittedName>
        <fullName evidence="6">Acriflavin resistance protein</fullName>
    </submittedName>
</protein>
<dbReference type="EMBL" id="BMFA01000016">
    <property type="protein sequence ID" value="GGB62022.1"/>
    <property type="molecule type" value="Genomic_DNA"/>
</dbReference>
<dbReference type="Gene3D" id="1.10.287.470">
    <property type="entry name" value="Helix hairpin bin"/>
    <property type="match status" value="1"/>
</dbReference>
<feature type="domain" description="Multidrug resistance protein MdtA-like C-terminal permuted SH3" evidence="5">
    <location>
        <begin position="307"/>
        <end position="367"/>
    </location>
</feature>
<dbReference type="Pfam" id="PF25944">
    <property type="entry name" value="Beta-barrel_RND"/>
    <property type="match status" value="1"/>
</dbReference>
<sequence length="386" mass="40951">MRLSFFPSFPRAAVVSGVCLALLAGCSDESQQAAPQAPPPSVSVAAAQTKEVRQSAQFVGQVAAVDQVSLVARVSGFLETKHVNDGAFVKEGDLLFSIEKAQYKAALDRAKAGLASAKADAALKAANEKRDLDLFQKGHVSEAAYEATLALKEQAEAAVQSADAAMQNAALDLGYTDIKAPFPGQIGKTTYSVGEVVGPNTQPLAQLIRQAPVYVNFAVSESQYLDAVKTHDINPDDIDPSKTPDLSLILPNGRTFDEKGKIFFIDNKVDPATGTVAFRGQFDNANGLLLAGTFVTVIIEAPQETKALMIPQAAVQRDQKGSFVLVVGQQETVEQRYVQLGDQIDGDFIVTDGLQEGERLIVEGLQKVRPGVPVNAVLASQPAGQS</sequence>
<dbReference type="InterPro" id="IPR058625">
    <property type="entry name" value="MdtA-like_BSH"/>
</dbReference>
<dbReference type="PROSITE" id="PS51257">
    <property type="entry name" value="PROKAR_LIPOPROTEIN"/>
    <property type="match status" value="1"/>
</dbReference>